<dbReference type="Proteomes" id="UP001155840">
    <property type="component" value="Unassembled WGS sequence"/>
</dbReference>
<protein>
    <submittedName>
        <fullName evidence="1">DUF982 domain-containing protein</fullName>
    </submittedName>
</protein>
<gene>
    <name evidence="1" type="ORF">G8E10_16105</name>
</gene>
<accession>A0AA44CDQ6</accession>
<proteinExistence type="predicted"/>
<dbReference type="Pfam" id="PF06169">
    <property type="entry name" value="DUF982"/>
    <property type="match status" value="1"/>
</dbReference>
<comment type="caution">
    <text evidence="1">The sequence shown here is derived from an EMBL/GenBank/DDBJ whole genome shotgun (WGS) entry which is preliminary data.</text>
</comment>
<dbReference type="InterPro" id="IPR010385">
    <property type="entry name" value="DUF982"/>
</dbReference>
<dbReference type="RefSeq" id="WP_110801394.1">
    <property type="nucleotide sequence ID" value="NZ_JAANCM010000008.1"/>
</dbReference>
<reference evidence="1" key="1">
    <citation type="submission" date="2020-03" db="EMBL/GenBank/DDBJ databases">
        <title>Ferranicluibacter endophyticum gen. nov., sp. nov., a new genus isolated from Rubus ulmifolius Schott. stem.</title>
        <authorList>
            <person name="Roca-Couso R."/>
            <person name="Flores-Felix J.D."/>
            <person name="Igual J.M."/>
            <person name="Rivas R."/>
        </authorList>
    </citation>
    <scope>NUCLEOTIDE SEQUENCE</scope>
    <source>
        <strain evidence="1">CRRU44</strain>
    </source>
</reference>
<organism evidence="1 2">
    <name type="scientific">Ferranicluibacter rubi</name>
    <dbReference type="NCBI Taxonomy" id="2715133"/>
    <lineage>
        <taxon>Bacteria</taxon>
        <taxon>Pseudomonadati</taxon>
        <taxon>Pseudomonadota</taxon>
        <taxon>Alphaproteobacteria</taxon>
        <taxon>Hyphomicrobiales</taxon>
        <taxon>Rhizobiaceae</taxon>
        <taxon>Ferranicluibacter</taxon>
    </lineage>
</organism>
<evidence type="ECO:0000313" key="2">
    <source>
        <dbReference type="Proteomes" id="UP001155840"/>
    </source>
</evidence>
<evidence type="ECO:0000313" key="1">
    <source>
        <dbReference type="EMBL" id="NHT77237.1"/>
    </source>
</evidence>
<sequence>MSIHWNRPVAVRIGSGIADVIRGPVDAFEALNNRWPAEHGESYFVAKALCSEAVATASSNDTVRDAFIDAAQDARLLI</sequence>
<dbReference type="Gene3D" id="6.10.250.730">
    <property type="match status" value="1"/>
</dbReference>
<dbReference type="AlphaFoldDB" id="A0AA44CDQ6"/>
<keyword evidence="2" id="KW-1185">Reference proteome</keyword>
<dbReference type="EMBL" id="JAANCM010000008">
    <property type="protein sequence ID" value="NHT77237.1"/>
    <property type="molecule type" value="Genomic_DNA"/>
</dbReference>
<name>A0AA44CDQ6_9HYPH</name>